<sequence>MQLFPLNKAAPRTRQTTTQKKKTLKKRTARPNKAVFYFTP</sequence>
<accession>A0A0A9DUN6</accession>
<dbReference type="EMBL" id="GBRH01208515">
    <property type="protein sequence ID" value="JAD89380.1"/>
    <property type="molecule type" value="Transcribed_RNA"/>
</dbReference>
<feature type="compositionally biased region" description="Low complexity" evidence="1">
    <location>
        <begin position="8"/>
        <end position="18"/>
    </location>
</feature>
<proteinExistence type="predicted"/>
<protein>
    <submittedName>
        <fullName evidence="2">Uncharacterized protein</fullName>
    </submittedName>
</protein>
<organism evidence="2">
    <name type="scientific">Arundo donax</name>
    <name type="common">Giant reed</name>
    <name type="synonym">Donax arundinaceus</name>
    <dbReference type="NCBI Taxonomy" id="35708"/>
    <lineage>
        <taxon>Eukaryota</taxon>
        <taxon>Viridiplantae</taxon>
        <taxon>Streptophyta</taxon>
        <taxon>Embryophyta</taxon>
        <taxon>Tracheophyta</taxon>
        <taxon>Spermatophyta</taxon>
        <taxon>Magnoliopsida</taxon>
        <taxon>Liliopsida</taxon>
        <taxon>Poales</taxon>
        <taxon>Poaceae</taxon>
        <taxon>PACMAD clade</taxon>
        <taxon>Arundinoideae</taxon>
        <taxon>Arundineae</taxon>
        <taxon>Arundo</taxon>
    </lineage>
</organism>
<dbReference type="AlphaFoldDB" id="A0A0A9DUN6"/>
<name>A0A0A9DUN6_ARUDO</name>
<evidence type="ECO:0000256" key="1">
    <source>
        <dbReference type="SAM" id="MobiDB-lite"/>
    </source>
</evidence>
<reference evidence="2" key="1">
    <citation type="submission" date="2014-09" db="EMBL/GenBank/DDBJ databases">
        <authorList>
            <person name="Magalhaes I.L.F."/>
            <person name="Oliveira U."/>
            <person name="Santos F.R."/>
            <person name="Vidigal T.H.D.A."/>
            <person name="Brescovit A.D."/>
            <person name="Santos A.J."/>
        </authorList>
    </citation>
    <scope>NUCLEOTIDE SEQUENCE</scope>
    <source>
        <tissue evidence="2">Shoot tissue taken approximately 20 cm above the soil surface</tissue>
    </source>
</reference>
<feature type="region of interest" description="Disordered" evidence="1">
    <location>
        <begin position="1"/>
        <end position="32"/>
    </location>
</feature>
<feature type="compositionally biased region" description="Basic residues" evidence="1">
    <location>
        <begin position="19"/>
        <end position="30"/>
    </location>
</feature>
<reference evidence="2" key="2">
    <citation type="journal article" date="2015" name="Data Brief">
        <title>Shoot transcriptome of the giant reed, Arundo donax.</title>
        <authorList>
            <person name="Barrero R.A."/>
            <person name="Guerrero F.D."/>
            <person name="Moolhuijzen P."/>
            <person name="Goolsby J.A."/>
            <person name="Tidwell J."/>
            <person name="Bellgard S.E."/>
            <person name="Bellgard M.I."/>
        </authorList>
    </citation>
    <scope>NUCLEOTIDE SEQUENCE</scope>
    <source>
        <tissue evidence="2">Shoot tissue taken approximately 20 cm above the soil surface</tissue>
    </source>
</reference>
<evidence type="ECO:0000313" key="2">
    <source>
        <dbReference type="EMBL" id="JAD89380.1"/>
    </source>
</evidence>